<evidence type="ECO:0000259" key="1">
    <source>
        <dbReference type="Pfam" id="PF00596"/>
    </source>
</evidence>
<name>A0AAD7XKQ2_9STRA</name>
<dbReference type="AlphaFoldDB" id="A0AAD7XKQ2"/>
<gene>
    <name evidence="2" type="ORF">CTAYLR_004600</name>
</gene>
<organism evidence="2 3">
    <name type="scientific">Chrysophaeum taylorii</name>
    <dbReference type="NCBI Taxonomy" id="2483200"/>
    <lineage>
        <taxon>Eukaryota</taxon>
        <taxon>Sar</taxon>
        <taxon>Stramenopiles</taxon>
        <taxon>Ochrophyta</taxon>
        <taxon>Pelagophyceae</taxon>
        <taxon>Pelagomonadales</taxon>
        <taxon>Pelagomonadaceae</taxon>
        <taxon>Chrysophaeum</taxon>
    </lineage>
</organism>
<keyword evidence="3" id="KW-1185">Reference proteome</keyword>
<evidence type="ECO:0000313" key="3">
    <source>
        <dbReference type="Proteomes" id="UP001230188"/>
    </source>
</evidence>
<evidence type="ECO:0000313" key="2">
    <source>
        <dbReference type="EMBL" id="KAJ8603163.1"/>
    </source>
</evidence>
<dbReference type="Proteomes" id="UP001230188">
    <property type="component" value="Unassembled WGS sequence"/>
</dbReference>
<accession>A0AAD7XKQ2</accession>
<protein>
    <recommendedName>
        <fullName evidence="1">Class II aldolase/adducin N-terminal domain-containing protein</fullName>
    </recommendedName>
</protein>
<reference evidence="2" key="1">
    <citation type="submission" date="2023-01" db="EMBL/GenBank/DDBJ databases">
        <title>Metagenome sequencing of chrysophaentin producing Chrysophaeum taylorii.</title>
        <authorList>
            <person name="Davison J."/>
            <person name="Bewley C."/>
        </authorList>
    </citation>
    <scope>NUCLEOTIDE SEQUENCE</scope>
    <source>
        <strain evidence="2">NIES-1699</strain>
    </source>
</reference>
<feature type="domain" description="Class II aldolase/adducin N-terminal" evidence="1">
    <location>
        <begin position="43"/>
        <end position="89"/>
    </location>
</feature>
<comment type="caution">
    <text evidence="2">The sequence shown here is derived from an EMBL/GenBank/DDBJ whole genome shotgun (WGS) entry which is preliminary data.</text>
</comment>
<dbReference type="EMBL" id="JAQMWT010000360">
    <property type="protein sequence ID" value="KAJ8603163.1"/>
    <property type="molecule type" value="Genomic_DNA"/>
</dbReference>
<dbReference type="SUPFAM" id="SSF53639">
    <property type="entry name" value="AraD/HMP-PK domain-like"/>
    <property type="match status" value="1"/>
</dbReference>
<dbReference type="InterPro" id="IPR001303">
    <property type="entry name" value="Aldolase_II/adducin_N"/>
</dbReference>
<proteinExistence type="predicted"/>
<dbReference type="InterPro" id="IPR036409">
    <property type="entry name" value="Aldolase_II/adducin_N_sf"/>
</dbReference>
<dbReference type="Pfam" id="PF00596">
    <property type="entry name" value="Aldolase_II"/>
    <property type="match status" value="1"/>
</dbReference>
<sequence>MDSGDPLERFALRNSCTSTFARAKKLWSRNDDSTANRSWTRPAVCIHRAVHRALGSRERCVLHLHPFYATTLASLEDSRILPIDQNANRRRAFSSAARSTRECFGGFGLLDDD</sequence>